<accession>A0A6A3A162</accession>
<dbReference type="InterPro" id="IPR025558">
    <property type="entry name" value="DUF4283"/>
</dbReference>
<protein>
    <recommendedName>
        <fullName evidence="1">DUF4283 domain-containing protein</fullName>
    </recommendedName>
</protein>
<gene>
    <name evidence="2" type="ORF">F3Y22_tig00110607pilonHSYRG00009</name>
</gene>
<feature type="domain" description="DUF4283" evidence="1">
    <location>
        <begin position="121"/>
        <end position="201"/>
    </location>
</feature>
<dbReference type="EMBL" id="VEPZ02001048">
    <property type="protein sequence ID" value="KAE8697898.1"/>
    <property type="molecule type" value="Genomic_DNA"/>
</dbReference>
<evidence type="ECO:0000313" key="3">
    <source>
        <dbReference type="Proteomes" id="UP000436088"/>
    </source>
</evidence>
<comment type="caution">
    <text evidence="2">The sequence shown here is derived from an EMBL/GenBank/DDBJ whole genome shotgun (WGS) entry which is preliminary data.</text>
</comment>
<sequence length="271" mass="30845">MIRVGLLEVEGGEKGKSRGCYTYATADVRTGKWLWVWFVKVKLSINGGSMWYCDLGMYCPVQRAGEFGWDQDRSGSLKSCQAEHVCSICGHCTDRSIDWKICDDISPPRVIAEDDLVEMDKWIVGKIICYKRVDIEVVLWVFCSIWGHARLTNSSILKDNMFLFKFKSLSDKQAILKRTPWSFEGTILAIAHFDPTLSLEESDFRPLAMWVRIYELPLGLIRIETAEKIGNRIGKTIATDTRSGEGRMGDYLRVRVEIDCTKGKLTELPTP</sequence>
<proteinExistence type="predicted"/>
<dbReference type="InterPro" id="IPR040256">
    <property type="entry name" value="At4g02000-like"/>
</dbReference>
<keyword evidence="3" id="KW-1185">Reference proteome</keyword>
<evidence type="ECO:0000259" key="1">
    <source>
        <dbReference type="Pfam" id="PF14111"/>
    </source>
</evidence>
<evidence type="ECO:0000313" key="2">
    <source>
        <dbReference type="EMBL" id="KAE8697898.1"/>
    </source>
</evidence>
<dbReference type="Pfam" id="PF14111">
    <property type="entry name" value="DUF4283"/>
    <property type="match status" value="1"/>
</dbReference>
<organism evidence="2 3">
    <name type="scientific">Hibiscus syriacus</name>
    <name type="common">Rose of Sharon</name>
    <dbReference type="NCBI Taxonomy" id="106335"/>
    <lineage>
        <taxon>Eukaryota</taxon>
        <taxon>Viridiplantae</taxon>
        <taxon>Streptophyta</taxon>
        <taxon>Embryophyta</taxon>
        <taxon>Tracheophyta</taxon>
        <taxon>Spermatophyta</taxon>
        <taxon>Magnoliopsida</taxon>
        <taxon>eudicotyledons</taxon>
        <taxon>Gunneridae</taxon>
        <taxon>Pentapetalae</taxon>
        <taxon>rosids</taxon>
        <taxon>malvids</taxon>
        <taxon>Malvales</taxon>
        <taxon>Malvaceae</taxon>
        <taxon>Malvoideae</taxon>
        <taxon>Hibiscus</taxon>
    </lineage>
</organism>
<name>A0A6A3A162_HIBSY</name>
<dbReference type="PANTHER" id="PTHR31286">
    <property type="entry name" value="GLYCINE-RICH CELL WALL STRUCTURAL PROTEIN 1.8-LIKE"/>
    <property type="match status" value="1"/>
</dbReference>
<reference evidence="2" key="1">
    <citation type="submission" date="2019-09" db="EMBL/GenBank/DDBJ databases">
        <title>Draft genome information of white flower Hibiscus syriacus.</title>
        <authorList>
            <person name="Kim Y.-M."/>
        </authorList>
    </citation>
    <scope>NUCLEOTIDE SEQUENCE [LARGE SCALE GENOMIC DNA]</scope>
    <source>
        <strain evidence="2">YM2019G1</strain>
    </source>
</reference>
<dbReference type="PANTHER" id="PTHR31286:SF167">
    <property type="entry name" value="OS09G0268800 PROTEIN"/>
    <property type="match status" value="1"/>
</dbReference>
<dbReference type="Proteomes" id="UP000436088">
    <property type="component" value="Unassembled WGS sequence"/>
</dbReference>
<dbReference type="AlphaFoldDB" id="A0A6A3A162"/>